<reference evidence="3 4" key="1">
    <citation type="submission" date="2024-01" db="EMBL/GenBank/DDBJ databases">
        <title>A telomere-to-telomere, gap-free genome of sweet tea (Lithocarpus litseifolius).</title>
        <authorList>
            <person name="Zhou J."/>
        </authorList>
    </citation>
    <scope>NUCLEOTIDE SEQUENCE [LARGE SCALE GENOMIC DNA]</scope>
    <source>
        <strain evidence="3">Zhou-2022a</strain>
        <tissue evidence="3">Leaf</tissue>
    </source>
</reference>
<keyword evidence="2" id="KW-1133">Transmembrane helix</keyword>
<proteinExistence type="predicted"/>
<dbReference type="Proteomes" id="UP001459277">
    <property type="component" value="Unassembled WGS sequence"/>
</dbReference>
<keyword evidence="2" id="KW-0472">Membrane</keyword>
<feature type="transmembrane region" description="Helical" evidence="2">
    <location>
        <begin position="261"/>
        <end position="284"/>
    </location>
</feature>
<evidence type="ECO:0008006" key="5">
    <source>
        <dbReference type="Google" id="ProtNLM"/>
    </source>
</evidence>
<evidence type="ECO:0000256" key="1">
    <source>
        <dbReference type="ARBA" id="ARBA00022448"/>
    </source>
</evidence>
<dbReference type="PANTHER" id="PTHR19241">
    <property type="entry name" value="ATP-BINDING CASSETTE TRANSPORTER"/>
    <property type="match status" value="1"/>
</dbReference>
<organism evidence="3 4">
    <name type="scientific">Lithocarpus litseifolius</name>
    <dbReference type="NCBI Taxonomy" id="425828"/>
    <lineage>
        <taxon>Eukaryota</taxon>
        <taxon>Viridiplantae</taxon>
        <taxon>Streptophyta</taxon>
        <taxon>Embryophyta</taxon>
        <taxon>Tracheophyta</taxon>
        <taxon>Spermatophyta</taxon>
        <taxon>Magnoliopsida</taxon>
        <taxon>eudicotyledons</taxon>
        <taxon>Gunneridae</taxon>
        <taxon>Pentapetalae</taxon>
        <taxon>rosids</taxon>
        <taxon>fabids</taxon>
        <taxon>Fagales</taxon>
        <taxon>Fagaceae</taxon>
        <taxon>Lithocarpus</taxon>
    </lineage>
</organism>
<evidence type="ECO:0000313" key="4">
    <source>
        <dbReference type="Proteomes" id="UP001459277"/>
    </source>
</evidence>
<evidence type="ECO:0000313" key="3">
    <source>
        <dbReference type="EMBL" id="KAL0000475.1"/>
    </source>
</evidence>
<protein>
    <recommendedName>
        <fullName evidence="5">ABC transporter domain-containing protein</fullName>
    </recommendedName>
</protein>
<dbReference type="SUPFAM" id="SSF52540">
    <property type="entry name" value="P-loop containing nucleoside triphosphate hydrolases"/>
    <property type="match status" value="1"/>
</dbReference>
<dbReference type="AlphaFoldDB" id="A0AAW2CUH8"/>
<accession>A0AAW2CUH8</accession>
<dbReference type="SUPFAM" id="SSF48371">
    <property type="entry name" value="ARM repeat"/>
    <property type="match status" value="1"/>
</dbReference>
<name>A0AAW2CUH8_9ROSI</name>
<comment type="caution">
    <text evidence="3">The sequence shown here is derived from an EMBL/GenBank/DDBJ whole genome shotgun (WGS) entry which is preliminary data.</text>
</comment>
<dbReference type="EMBL" id="JAZDWU010000005">
    <property type="protein sequence ID" value="KAL0000475.1"/>
    <property type="molecule type" value="Genomic_DNA"/>
</dbReference>
<keyword evidence="4" id="KW-1185">Reference proteome</keyword>
<evidence type="ECO:0000256" key="2">
    <source>
        <dbReference type="SAM" id="Phobius"/>
    </source>
</evidence>
<sequence length="471" mass="53616">MPGLSRLFLPPDVQVLSVAAVLEKPKAGDLTQDNYIKLRHLHPIVDFHSRYAMATERQEVNVVTDYIQKVLGLDVCADTLVGNQMLRGISGGQRKRVTTGKMLAGPSKELFMDEISTGLDSSTTFQIVNSIKQYIHIFNGTAVISLLQPAPKAYNLFEDIILISNGQIVYQGFREQVTSRKEQEQYWAQKDEPYNFVTVKEFVEAFQSFHVGQKLGDELATQFDKAKSHPTALTTRKHGVKKAKLLKACLSREFLLMNKNLLVYIFKFIQLTIMAMIVMTTFLWTDMHQNSVTDIHDHCKASCFLQAKEALILSSMGIFSPCMDHQDSNHVAHHNFLPENYYCLLKETSNKDLSTLAKAAFELLKWRIFWEPHLQEAVSVILSSANDSNWRTRSATLTYLRTFMYRYGVYSSSLQAKVREHAAAVLAGLMKGRDEDLARDFRDRAYLKVNNLQRKRKQSSTIKPNPKAFSA</sequence>
<gene>
    <name evidence="3" type="ORF">SO802_014256</name>
</gene>
<dbReference type="Gene3D" id="3.40.50.300">
    <property type="entry name" value="P-loop containing nucleotide triphosphate hydrolases"/>
    <property type="match status" value="1"/>
</dbReference>
<keyword evidence="2" id="KW-0812">Transmembrane</keyword>
<dbReference type="InterPro" id="IPR016024">
    <property type="entry name" value="ARM-type_fold"/>
</dbReference>
<dbReference type="InterPro" id="IPR027417">
    <property type="entry name" value="P-loop_NTPase"/>
</dbReference>
<keyword evidence="1" id="KW-0813">Transport</keyword>